<dbReference type="Pfam" id="PF02586">
    <property type="entry name" value="SRAP"/>
    <property type="match status" value="1"/>
</dbReference>
<keyword evidence="2 8" id="KW-0645">Protease</keyword>
<name>A0A7K0J3R2_9ACTN</name>
<evidence type="ECO:0000256" key="7">
    <source>
        <dbReference type="ARBA" id="ARBA00023239"/>
    </source>
</evidence>
<evidence type="ECO:0000256" key="5">
    <source>
        <dbReference type="ARBA" id="ARBA00023124"/>
    </source>
</evidence>
<dbReference type="GO" id="GO:0016829">
    <property type="term" value="F:lyase activity"/>
    <property type="evidence" value="ECO:0007669"/>
    <property type="project" value="UniProtKB-KW"/>
</dbReference>
<comment type="caution">
    <text evidence="9">The sequence shown here is derived from an EMBL/GenBank/DDBJ whole genome shotgun (WGS) entry which is preliminary data.</text>
</comment>
<dbReference type="GO" id="GO:0003697">
    <property type="term" value="F:single-stranded DNA binding"/>
    <property type="evidence" value="ECO:0007669"/>
    <property type="project" value="InterPro"/>
</dbReference>
<protein>
    <recommendedName>
        <fullName evidence="8">Abasic site processing protein</fullName>
        <ecNumber evidence="8">3.4.-.-</ecNumber>
    </recommendedName>
</protein>
<dbReference type="InterPro" id="IPR003738">
    <property type="entry name" value="SRAP"/>
</dbReference>
<evidence type="ECO:0000256" key="8">
    <source>
        <dbReference type="RuleBase" id="RU364100"/>
    </source>
</evidence>
<dbReference type="GO" id="GO:0106300">
    <property type="term" value="P:protein-DNA covalent cross-linking repair"/>
    <property type="evidence" value="ECO:0007669"/>
    <property type="project" value="InterPro"/>
</dbReference>
<dbReference type="EC" id="3.4.-.-" evidence="8"/>
<dbReference type="SUPFAM" id="SSF143081">
    <property type="entry name" value="BB1717-like"/>
    <property type="match status" value="1"/>
</dbReference>
<keyword evidence="5" id="KW-0190">Covalent protein-DNA linkage</keyword>
<keyword evidence="3" id="KW-0227">DNA damage</keyword>
<comment type="similarity">
    <text evidence="1 8">Belongs to the SOS response-associated peptidase family.</text>
</comment>
<evidence type="ECO:0000256" key="3">
    <source>
        <dbReference type="ARBA" id="ARBA00022763"/>
    </source>
</evidence>
<sequence>MVHMCGRFSLSMDGNEIANFYHGSLTAPWQPRYSIAPSQIVLALHQEVGRVLSPVRWGFQPRWAKESGPRPINARLETVATNGMFREAMASQRCVVPMTGYFEWTGKRGDKNPITSTGVGS</sequence>
<dbReference type="AlphaFoldDB" id="A0A7K0J3R2"/>
<evidence type="ECO:0000313" key="10">
    <source>
        <dbReference type="Proteomes" id="UP000466104"/>
    </source>
</evidence>
<keyword evidence="10" id="KW-1185">Reference proteome</keyword>
<evidence type="ECO:0000256" key="6">
    <source>
        <dbReference type="ARBA" id="ARBA00023125"/>
    </source>
</evidence>
<keyword evidence="4 8" id="KW-0378">Hydrolase</keyword>
<reference evidence="9 10" key="1">
    <citation type="submission" date="2019-08" db="EMBL/GenBank/DDBJ databases">
        <title>In-depth cultivation of the pig gut microbiome towards novel bacterial diversity and tailored functional studies.</title>
        <authorList>
            <person name="Wylensek D."/>
            <person name="Hitch T.C.A."/>
            <person name="Clavel T."/>
        </authorList>
    </citation>
    <scope>NUCLEOTIDE SEQUENCE [LARGE SCALE GENOMIC DNA]</scope>
    <source>
        <strain evidence="9 10">WCA-380-WT-3A</strain>
    </source>
</reference>
<dbReference type="PANTHER" id="PTHR13604:SF0">
    <property type="entry name" value="ABASIC SITE PROCESSING PROTEIN HMCES"/>
    <property type="match status" value="1"/>
</dbReference>
<evidence type="ECO:0000256" key="1">
    <source>
        <dbReference type="ARBA" id="ARBA00008136"/>
    </source>
</evidence>
<dbReference type="Proteomes" id="UP000466104">
    <property type="component" value="Unassembled WGS sequence"/>
</dbReference>
<dbReference type="GO" id="GO:0006508">
    <property type="term" value="P:proteolysis"/>
    <property type="evidence" value="ECO:0007669"/>
    <property type="project" value="UniProtKB-KW"/>
</dbReference>
<proteinExistence type="inferred from homology"/>
<evidence type="ECO:0000256" key="2">
    <source>
        <dbReference type="ARBA" id="ARBA00022670"/>
    </source>
</evidence>
<gene>
    <name evidence="9" type="ORF">FYJ43_00515</name>
</gene>
<evidence type="ECO:0000256" key="4">
    <source>
        <dbReference type="ARBA" id="ARBA00022801"/>
    </source>
</evidence>
<accession>A0A7K0J3R2</accession>
<dbReference type="InterPro" id="IPR036590">
    <property type="entry name" value="SRAP-like"/>
</dbReference>
<dbReference type="PANTHER" id="PTHR13604">
    <property type="entry name" value="DC12-RELATED"/>
    <property type="match status" value="1"/>
</dbReference>
<keyword evidence="7" id="KW-0456">Lyase</keyword>
<dbReference type="Gene3D" id="3.90.1680.10">
    <property type="entry name" value="SOS response associated peptidase-like"/>
    <property type="match status" value="1"/>
</dbReference>
<dbReference type="GO" id="GO:0008233">
    <property type="term" value="F:peptidase activity"/>
    <property type="evidence" value="ECO:0007669"/>
    <property type="project" value="UniProtKB-KW"/>
</dbReference>
<dbReference type="EMBL" id="VUMG01000001">
    <property type="protein sequence ID" value="MSS44572.1"/>
    <property type="molecule type" value="Genomic_DNA"/>
</dbReference>
<organism evidence="9 10">
    <name type="scientific">Cutibacterium porci</name>
    <dbReference type="NCBI Taxonomy" id="2605781"/>
    <lineage>
        <taxon>Bacteria</taxon>
        <taxon>Bacillati</taxon>
        <taxon>Actinomycetota</taxon>
        <taxon>Actinomycetes</taxon>
        <taxon>Propionibacteriales</taxon>
        <taxon>Propionibacteriaceae</taxon>
        <taxon>Cutibacterium</taxon>
    </lineage>
</organism>
<evidence type="ECO:0000313" key="9">
    <source>
        <dbReference type="EMBL" id="MSS44572.1"/>
    </source>
</evidence>
<keyword evidence="6" id="KW-0238">DNA-binding</keyword>